<keyword evidence="8" id="KW-0342">GTP-binding</keyword>
<dbReference type="PANTHER" id="PTHR45909">
    <property type="entry name" value="ADP-RIBOSYLATION FACTOR-RELATED PROTEIN 1"/>
    <property type="match status" value="1"/>
</dbReference>
<organism evidence="12 13">
    <name type="scientific">Synchytrium endobioticum</name>
    <dbReference type="NCBI Taxonomy" id="286115"/>
    <lineage>
        <taxon>Eukaryota</taxon>
        <taxon>Fungi</taxon>
        <taxon>Fungi incertae sedis</taxon>
        <taxon>Chytridiomycota</taxon>
        <taxon>Chytridiomycota incertae sedis</taxon>
        <taxon>Chytridiomycetes</taxon>
        <taxon>Synchytriales</taxon>
        <taxon>Synchytriaceae</taxon>
        <taxon>Synchytrium</taxon>
    </lineage>
</organism>
<dbReference type="Proteomes" id="UP000320475">
    <property type="component" value="Unassembled WGS sequence"/>
</dbReference>
<evidence type="ECO:0000256" key="4">
    <source>
        <dbReference type="ARBA" id="ARBA00022692"/>
    </source>
</evidence>
<evidence type="ECO:0000256" key="6">
    <source>
        <dbReference type="ARBA" id="ARBA00022824"/>
    </source>
</evidence>
<keyword evidence="4 11" id="KW-0812">Transmembrane</keyword>
<dbReference type="EMBL" id="QEAM01000211">
    <property type="protein sequence ID" value="TPX43725.1"/>
    <property type="molecule type" value="Genomic_DNA"/>
</dbReference>
<keyword evidence="10" id="KW-0675">Receptor</keyword>
<evidence type="ECO:0000256" key="11">
    <source>
        <dbReference type="SAM" id="Phobius"/>
    </source>
</evidence>
<dbReference type="GO" id="GO:0003924">
    <property type="term" value="F:GTPase activity"/>
    <property type="evidence" value="ECO:0007669"/>
    <property type="project" value="TreeGrafter"/>
</dbReference>
<accession>A0A507CX75</accession>
<dbReference type="GO" id="GO:0043001">
    <property type="term" value="P:Golgi to plasma membrane protein transport"/>
    <property type="evidence" value="ECO:0007669"/>
    <property type="project" value="TreeGrafter"/>
</dbReference>
<reference evidence="12 13" key="1">
    <citation type="journal article" date="2019" name="Sci. Rep.">
        <title>Comparative genomics of chytrid fungi reveal insights into the obligate biotrophic and pathogenic lifestyle of Synchytrium endobioticum.</title>
        <authorList>
            <person name="van de Vossenberg B.T.L.H."/>
            <person name="Warris S."/>
            <person name="Nguyen H.D.T."/>
            <person name="van Gent-Pelzer M.P.E."/>
            <person name="Joly D.L."/>
            <person name="van de Geest H.C."/>
            <person name="Bonants P.J.M."/>
            <person name="Smith D.S."/>
            <person name="Levesque C.A."/>
            <person name="van der Lee T.A.J."/>
        </authorList>
    </citation>
    <scope>NUCLEOTIDE SEQUENCE [LARGE SCALE GENOMIC DNA]</scope>
    <source>
        <strain evidence="12 13">LEV6574</strain>
    </source>
</reference>
<comment type="subcellular location">
    <subcellularLocation>
        <location evidence="1">Endoplasmic reticulum membrane</location>
        <topology evidence="1">Single-pass membrane protein</topology>
    </subcellularLocation>
</comment>
<dbReference type="PANTHER" id="PTHR45909:SF1">
    <property type="entry name" value="ADP-RIBOSYLATION FACTOR-RELATED PROTEIN 1"/>
    <property type="match status" value="1"/>
</dbReference>
<evidence type="ECO:0000256" key="8">
    <source>
        <dbReference type="ARBA" id="ARBA00023134"/>
    </source>
</evidence>
<evidence type="ECO:0000256" key="9">
    <source>
        <dbReference type="ARBA" id="ARBA00023136"/>
    </source>
</evidence>
<comment type="caution">
    <text evidence="12">The sequence shown here is derived from an EMBL/GenBank/DDBJ whole genome shotgun (WGS) entry which is preliminary data.</text>
</comment>
<dbReference type="Pfam" id="PF09439">
    <property type="entry name" value="SRPRB"/>
    <property type="match status" value="1"/>
</dbReference>
<dbReference type="InterPro" id="IPR019009">
    <property type="entry name" value="SRP_receptor_beta_su"/>
</dbReference>
<dbReference type="InterPro" id="IPR024156">
    <property type="entry name" value="Small_GTPase_ARF"/>
</dbReference>
<comment type="similarity">
    <text evidence="2">Belongs to the SRP receptor beta subunit family.</text>
</comment>
<dbReference type="GO" id="GO:0006886">
    <property type="term" value="P:intracellular protein transport"/>
    <property type="evidence" value="ECO:0007669"/>
    <property type="project" value="TreeGrafter"/>
</dbReference>
<name>A0A507CX75_9FUNG</name>
<evidence type="ECO:0000256" key="3">
    <source>
        <dbReference type="ARBA" id="ARBA00020256"/>
    </source>
</evidence>
<dbReference type="VEuPathDB" id="FungiDB:SeMB42_g02892"/>
<dbReference type="OrthoDB" id="41266at2759"/>
<evidence type="ECO:0000256" key="1">
    <source>
        <dbReference type="ARBA" id="ARBA00004389"/>
    </source>
</evidence>
<evidence type="ECO:0000256" key="10">
    <source>
        <dbReference type="ARBA" id="ARBA00023170"/>
    </source>
</evidence>
<keyword evidence="9 11" id="KW-0472">Membrane</keyword>
<keyword evidence="7 11" id="KW-1133">Transmembrane helix</keyword>
<evidence type="ECO:0000313" key="12">
    <source>
        <dbReference type="EMBL" id="TPX43725.1"/>
    </source>
</evidence>
<dbReference type="SUPFAM" id="SSF52540">
    <property type="entry name" value="P-loop containing nucleoside triphosphate hydrolases"/>
    <property type="match status" value="1"/>
</dbReference>
<feature type="transmembrane region" description="Helical" evidence="11">
    <location>
        <begin position="6"/>
        <end position="28"/>
    </location>
</feature>
<gene>
    <name evidence="12" type="ORF">SeLEV6574_g04895</name>
</gene>
<evidence type="ECO:0000256" key="2">
    <source>
        <dbReference type="ARBA" id="ARBA00005619"/>
    </source>
</evidence>
<evidence type="ECO:0000313" key="13">
    <source>
        <dbReference type="Proteomes" id="UP000320475"/>
    </source>
</evidence>
<evidence type="ECO:0000256" key="5">
    <source>
        <dbReference type="ARBA" id="ARBA00022741"/>
    </source>
</evidence>
<proteinExistence type="inferred from homology"/>
<dbReference type="GO" id="GO:0005525">
    <property type="term" value="F:GTP binding"/>
    <property type="evidence" value="ECO:0007669"/>
    <property type="project" value="UniProtKB-KW"/>
</dbReference>
<keyword evidence="6" id="KW-0256">Endoplasmic reticulum</keyword>
<dbReference type="GO" id="GO:0005794">
    <property type="term" value="C:Golgi apparatus"/>
    <property type="evidence" value="ECO:0007669"/>
    <property type="project" value="TreeGrafter"/>
</dbReference>
<evidence type="ECO:0000256" key="7">
    <source>
        <dbReference type="ARBA" id="ARBA00022989"/>
    </source>
</evidence>
<dbReference type="Gene3D" id="3.40.50.300">
    <property type="entry name" value="P-loop containing nucleotide triphosphate hydrolases"/>
    <property type="match status" value="1"/>
</dbReference>
<keyword evidence="5" id="KW-0547">Nucleotide-binding</keyword>
<protein>
    <recommendedName>
        <fullName evidence="3">Signal recognition particle receptor subunit beta</fullName>
    </recommendedName>
</protein>
<dbReference type="GO" id="GO:0005789">
    <property type="term" value="C:endoplasmic reticulum membrane"/>
    <property type="evidence" value="ECO:0007669"/>
    <property type="project" value="UniProtKB-SubCell"/>
</dbReference>
<dbReference type="CDD" id="cd04105">
    <property type="entry name" value="SR_beta"/>
    <property type="match status" value="1"/>
</dbReference>
<dbReference type="GO" id="GO:0034067">
    <property type="term" value="P:protein localization to Golgi apparatus"/>
    <property type="evidence" value="ECO:0007669"/>
    <property type="project" value="TreeGrafter"/>
</dbReference>
<dbReference type="AlphaFoldDB" id="A0A507CX75"/>
<dbReference type="InterPro" id="IPR027417">
    <property type="entry name" value="P-loop_NTPase"/>
</dbReference>
<sequence length="252" mass="28398">MLLGNVYLDAGLVLVVAAVTIVVFLNYFRRSISRKDTFLITGLSDAGKTTLYLRLRYGRTKPTHTSMQENDGRFAVFSNDANVSDRSNRLIHAVDVPGHEKLRYRFAEFLPIARAVVFVIDSSTVTQQAQVRRAAEYLYDILANKHAAAPKPVPMLVVCNKSDHLLAASEDKIRILLQSEIDKLRTTRSAALDKQDSGGQEEVFLGYDNEAFQFEHVPNEIRFLRCSLVCGSEERDDVSGMDDIVDWIRQQS</sequence>